<reference evidence="2" key="1">
    <citation type="submission" date="2019-08" db="EMBL/GenBank/DDBJ databases">
        <title>Limnoglobus roseus gen. nov., sp. nov., a novel freshwater planctomycete with a giant genome from the family Gemmataceae.</title>
        <authorList>
            <person name="Kulichevskaya I.S."/>
            <person name="Naumoff D.G."/>
            <person name="Miroshnikov K."/>
            <person name="Ivanova A."/>
            <person name="Philippov D.A."/>
            <person name="Hakobyan A."/>
            <person name="Rijpstra I.C."/>
            <person name="Sinninghe Damste J.S."/>
            <person name="Liesack W."/>
            <person name="Dedysh S.N."/>
        </authorList>
    </citation>
    <scope>NUCLEOTIDE SEQUENCE [LARGE SCALE GENOMIC DNA]</scope>
    <source>
        <strain evidence="2">PX52</strain>
    </source>
</reference>
<accession>A0A5C1ACE8</accession>
<dbReference type="KEGG" id="lrs:PX52LOC_04045"/>
<evidence type="ECO:0000313" key="2">
    <source>
        <dbReference type="Proteomes" id="UP000324974"/>
    </source>
</evidence>
<evidence type="ECO:0000313" key="1">
    <source>
        <dbReference type="EMBL" id="QEL17069.1"/>
    </source>
</evidence>
<protein>
    <submittedName>
        <fullName evidence="1">Uncharacterized protein</fullName>
    </submittedName>
</protein>
<dbReference type="EMBL" id="CP042425">
    <property type="protein sequence ID" value="QEL17069.1"/>
    <property type="molecule type" value="Genomic_DNA"/>
</dbReference>
<sequence>MTPFARSTAWQLRVILLGLWATGFSSPVRADPPKALASSIQLAKVVDFSKLPQIAKSKVGRNESANFTADVPGSVADVAKHYRTQLDSLGWKPATNAAKSDDSESCASSELWKDGHSLYLMVFRFGDKPSANVTLGFRGNLDTRTLPRSKGAKELYGSQIQTTYVAEAKVPAEAETLAKDLTADGWQEFKTLFTSTTKSDKERHLQFRKNGYAITVSVEQVEAQNNKTVVQYGVEALSHELPAPADATDVEFADLRWEMRCKVARDLKAVAEFYEKAMPAAGYTALQSEKPTATGGVYKYATPEKDVISVILSSKDGKATTVKLIGFSQKGLEDRKKAIERGEIDPNSD</sequence>
<keyword evidence="2" id="KW-1185">Reference proteome</keyword>
<organism evidence="1 2">
    <name type="scientific">Limnoglobus roseus</name>
    <dbReference type="NCBI Taxonomy" id="2598579"/>
    <lineage>
        <taxon>Bacteria</taxon>
        <taxon>Pseudomonadati</taxon>
        <taxon>Planctomycetota</taxon>
        <taxon>Planctomycetia</taxon>
        <taxon>Gemmatales</taxon>
        <taxon>Gemmataceae</taxon>
        <taxon>Limnoglobus</taxon>
    </lineage>
</organism>
<dbReference type="RefSeq" id="WP_149111724.1">
    <property type="nucleotide sequence ID" value="NZ_CP042425.1"/>
</dbReference>
<dbReference type="OrthoDB" id="7927554at2"/>
<dbReference type="AlphaFoldDB" id="A0A5C1ACE8"/>
<name>A0A5C1ACE8_9BACT</name>
<proteinExistence type="predicted"/>
<gene>
    <name evidence="1" type="ORF">PX52LOC_04045</name>
</gene>
<dbReference type="Proteomes" id="UP000324974">
    <property type="component" value="Chromosome"/>
</dbReference>